<name>A0A6G4WKW6_9HYPH</name>
<organism evidence="1 2">
    <name type="scientific">Allomesorhizobium camelthorni</name>
    <dbReference type="NCBI Taxonomy" id="475069"/>
    <lineage>
        <taxon>Bacteria</taxon>
        <taxon>Pseudomonadati</taxon>
        <taxon>Pseudomonadota</taxon>
        <taxon>Alphaproteobacteria</taxon>
        <taxon>Hyphomicrobiales</taxon>
        <taxon>Phyllobacteriaceae</taxon>
        <taxon>Allomesorhizobium</taxon>
    </lineage>
</organism>
<proteinExistence type="predicted"/>
<dbReference type="Proteomes" id="UP001642900">
    <property type="component" value="Unassembled WGS sequence"/>
</dbReference>
<dbReference type="AlphaFoldDB" id="A0A6G4WKW6"/>
<evidence type="ECO:0000313" key="2">
    <source>
        <dbReference type="Proteomes" id="UP001642900"/>
    </source>
</evidence>
<evidence type="ECO:0000313" key="1">
    <source>
        <dbReference type="EMBL" id="NGO54717.1"/>
    </source>
</evidence>
<reference evidence="1 2" key="1">
    <citation type="submission" date="2020-02" db="EMBL/GenBank/DDBJ databases">
        <title>Genome sequence of strain CCNWXJ40-4.</title>
        <authorList>
            <person name="Gao J."/>
            <person name="Sun J."/>
        </authorList>
    </citation>
    <scope>NUCLEOTIDE SEQUENCE [LARGE SCALE GENOMIC DNA]</scope>
    <source>
        <strain evidence="1 2">CCNWXJ 40-4</strain>
    </source>
</reference>
<protein>
    <submittedName>
        <fullName evidence="1">Uncharacterized protein</fullName>
    </submittedName>
</protein>
<keyword evidence="2" id="KW-1185">Reference proteome</keyword>
<accession>A0A6G4WKW6</accession>
<gene>
    <name evidence="1" type="ORF">G6N73_26955</name>
</gene>
<sequence>MNLTVEAVGYLNGIRLFSVEDGAHASGRIALYCWGNSAAHFNELLVTPVAAQLRNRLPQPLRR</sequence>
<comment type="caution">
    <text evidence="1">The sequence shown here is derived from an EMBL/GenBank/DDBJ whole genome shotgun (WGS) entry which is preliminary data.</text>
</comment>
<dbReference type="EMBL" id="JAAKZF010000062">
    <property type="protein sequence ID" value="NGO54717.1"/>
    <property type="molecule type" value="Genomic_DNA"/>
</dbReference>
<dbReference type="RefSeq" id="WP_165033046.1">
    <property type="nucleotide sequence ID" value="NZ_JAAKZF010000062.1"/>
</dbReference>